<evidence type="ECO:0000313" key="1">
    <source>
        <dbReference type="EMBL" id="PTM92032.1"/>
    </source>
</evidence>
<dbReference type="AlphaFoldDB" id="A0A2T5AZ68"/>
<comment type="caution">
    <text evidence="1">The sequence shown here is derived from an EMBL/GenBank/DDBJ whole genome shotgun (WGS) entry which is preliminary data.</text>
</comment>
<evidence type="ECO:0000313" key="2">
    <source>
        <dbReference type="Proteomes" id="UP000241247"/>
    </source>
</evidence>
<dbReference type="EMBL" id="PZZZ01000008">
    <property type="protein sequence ID" value="PTM92032.1"/>
    <property type="molecule type" value="Genomic_DNA"/>
</dbReference>
<keyword evidence="2" id="KW-1185">Reference proteome</keyword>
<accession>A0A2T5AZ68</accession>
<dbReference type="Proteomes" id="UP000241247">
    <property type="component" value="Unassembled WGS sequence"/>
</dbReference>
<gene>
    <name evidence="1" type="ORF">C7449_10879</name>
</gene>
<protein>
    <submittedName>
        <fullName evidence="1">Uncharacterized protein</fullName>
    </submittedName>
</protein>
<sequence length="33" mass="3553">MAKGIGRIAGFPIVAAKSSRRTVLPKDHPHRNA</sequence>
<proteinExistence type="predicted"/>
<organism evidence="1 2">
    <name type="scientific">Mycoplana dimorpha</name>
    <dbReference type="NCBI Taxonomy" id="28320"/>
    <lineage>
        <taxon>Bacteria</taxon>
        <taxon>Pseudomonadati</taxon>
        <taxon>Pseudomonadota</taxon>
        <taxon>Alphaproteobacteria</taxon>
        <taxon>Hyphomicrobiales</taxon>
        <taxon>Rhizobiaceae</taxon>
        <taxon>Mycoplana</taxon>
    </lineage>
</organism>
<reference evidence="1 2" key="1">
    <citation type="submission" date="2018-04" db="EMBL/GenBank/DDBJ databases">
        <title>Genomic Encyclopedia of Type Strains, Phase IV (KMG-IV): sequencing the most valuable type-strain genomes for metagenomic binning, comparative biology and taxonomic classification.</title>
        <authorList>
            <person name="Goeker M."/>
        </authorList>
    </citation>
    <scope>NUCLEOTIDE SEQUENCE [LARGE SCALE GENOMIC DNA]</scope>
    <source>
        <strain evidence="1 2">DSM 7138</strain>
    </source>
</reference>
<name>A0A2T5AZ68_MYCDI</name>